<dbReference type="EMBL" id="VTPC01001639">
    <property type="protein sequence ID" value="KAF2901444.1"/>
    <property type="molecule type" value="Genomic_DNA"/>
</dbReference>
<dbReference type="InterPro" id="IPR001128">
    <property type="entry name" value="Cyt_P450"/>
</dbReference>
<dbReference type="InterPro" id="IPR050476">
    <property type="entry name" value="Insect_CytP450_Detox"/>
</dbReference>
<evidence type="ECO:0000256" key="6">
    <source>
        <dbReference type="ARBA" id="ARBA00022723"/>
    </source>
</evidence>
<gene>
    <name evidence="16" type="ORF">ILUMI_04741</name>
</gene>
<evidence type="ECO:0000256" key="5">
    <source>
        <dbReference type="ARBA" id="ARBA00022617"/>
    </source>
</evidence>
<evidence type="ECO:0000256" key="11">
    <source>
        <dbReference type="ARBA" id="ARBA00023033"/>
    </source>
</evidence>
<evidence type="ECO:0008006" key="18">
    <source>
        <dbReference type="Google" id="ProtNLM"/>
    </source>
</evidence>
<dbReference type="Pfam" id="PF00067">
    <property type="entry name" value="p450"/>
    <property type="match status" value="1"/>
</dbReference>
<keyword evidence="15" id="KW-0812">Transmembrane</keyword>
<comment type="similarity">
    <text evidence="4 14">Belongs to the cytochrome P450 family.</text>
</comment>
<keyword evidence="17" id="KW-1185">Reference proteome</keyword>
<dbReference type="SUPFAM" id="SSF48264">
    <property type="entry name" value="Cytochrome P450"/>
    <property type="match status" value="1"/>
</dbReference>
<dbReference type="GO" id="GO:0004497">
    <property type="term" value="F:monooxygenase activity"/>
    <property type="evidence" value="ECO:0007669"/>
    <property type="project" value="UniProtKB-KW"/>
</dbReference>
<dbReference type="InterPro" id="IPR002401">
    <property type="entry name" value="Cyt_P450_E_grp-I"/>
</dbReference>
<keyword evidence="6 13" id="KW-0479">Metal-binding</keyword>
<dbReference type="Proteomes" id="UP000801492">
    <property type="component" value="Unassembled WGS sequence"/>
</dbReference>
<accession>A0A8K0DBX9</accession>
<comment type="cofactor">
    <cofactor evidence="1 13">
        <name>heme</name>
        <dbReference type="ChEBI" id="CHEBI:30413"/>
    </cofactor>
</comment>
<dbReference type="PROSITE" id="PS00086">
    <property type="entry name" value="CYTOCHROME_P450"/>
    <property type="match status" value="1"/>
</dbReference>
<dbReference type="GO" id="GO:0016705">
    <property type="term" value="F:oxidoreductase activity, acting on paired donors, with incorporation or reduction of molecular oxygen"/>
    <property type="evidence" value="ECO:0007669"/>
    <property type="project" value="InterPro"/>
</dbReference>
<dbReference type="Gene3D" id="1.10.630.10">
    <property type="entry name" value="Cytochrome P450"/>
    <property type="match status" value="1"/>
</dbReference>
<proteinExistence type="inferred from homology"/>
<dbReference type="OrthoDB" id="2789670at2759"/>
<evidence type="ECO:0000256" key="3">
    <source>
        <dbReference type="ARBA" id="ARBA00004406"/>
    </source>
</evidence>
<sequence length="553" mass="63807">MSGSVSSDRPPQYLLQVTTMWIILLLCIIAVLIYFKLIKPLNYWKEKGIPYQKSWPVLGNMIEFIMQKKSLFEVVQDLYITFPNERYNGVHQFTKPVLLIRDLDLIKKITVKDFDHFMDHFPVILEDVDPLMGKNLLALRGQRWRDMRATLSPSFTGNKMRMMYDLLYDCAEQFTKYFQTQCDDVTTVEIKDVFTRFTNDAIASVAFGLKVDSFQDRNNEFYLMGKEATTFSGILASLKFVVINTSPTLTKLFKLQFFSKRTSKFFRSIIKQTIEQRENQVLVRPDMIHLLMEARKGRLHHEEQKETNGDAGFAIVEESDVGKASKYQKPQLSDEDITAQALIFLFGGFDTTATLMSFIAYELAVNSDVQRKLQEEIDEALESNKGKINYDALLRIKYLDMVVSETLRKWPPGFQLDRVCVKEYTIQPEKPTERPVVIEKDQLVLIPVAGIHHDPKYFSNPEKFDPERFNEENKHSIKPSSYMPFGSGPRSCIASRLALLENKIIICHLLAKFDIVPVTKTIIPLKMGVKSFNFIPDGGIWLGLQQRKSAVNY</sequence>
<keyword evidence="11 14" id="KW-0503">Monooxygenase</keyword>
<evidence type="ECO:0000256" key="10">
    <source>
        <dbReference type="ARBA" id="ARBA00023004"/>
    </source>
</evidence>
<evidence type="ECO:0000256" key="4">
    <source>
        <dbReference type="ARBA" id="ARBA00010617"/>
    </source>
</evidence>
<evidence type="ECO:0000256" key="9">
    <source>
        <dbReference type="ARBA" id="ARBA00023002"/>
    </source>
</evidence>
<dbReference type="InterPro" id="IPR036396">
    <property type="entry name" value="Cyt_P450_sf"/>
</dbReference>
<dbReference type="InterPro" id="IPR017972">
    <property type="entry name" value="Cyt_P450_CS"/>
</dbReference>
<evidence type="ECO:0000256" key="14">
    <source>
        <dbReference type="RuleBase" id="RU000461"/>
    </source>
</evidence>
<keyword evidence="9 14" id="KW-0560">Oxidoreductase</keyword>
<evidence type="ECO:0000313" key="17">
    <source>
        <dbReference type="Proteomes" id="UP000801492"/>
    </source>
</evidence>
<dbReference type="PRINTS" id="PR00463">
    <property type="entry name" value="EP450I"/>
</dbReference>
<protein>
    <recommendedName>
        <fullName evidence="18">Cytochrome P450</fullName>
    </recommendedName>
</protein>
<keyword evidence="10 13" id="KW-0408">Iron</keyword>
<dbReference type="GO" id="GO:0005789">
    <property type="term" value="C:endoplasmic reticulum membrane"/>
    <property type="evidence" value="ECO:0007669"/>
    <property type="project" value="UniProtKB-SubCell"/>
</dbReference>
<evidence type="ECO:0000313" key="16">
    <source>
        <dbReference type="EMBL" id="KAF2901444.1"/>
    </source>
</evidence>
<comment type="caution">
    <text evidence="16">The sequence shown here is derived from an EMBL/GenBank/DDBJ whole genome shotgun (WGS) entry which is preliminary data.</text>
</comment>
<dbReference type="PANTHER" id="PTHR24292:SF54">
    <property type="entry name" value="CYP9F3-RELATED"/>
    <property type="match status" value="1"/>
</dbReference>
<dbReference type="PANTHER" id="PTHR24292">
    <property type="entry name" value="CYTOCHROME P450"/>
    <property type="match status" value="1"/>
</dbReference>
<keyword evidence="7" id="KW-0256">Endoplasmic reticulum</keyword>
<dbReference type="GO" id="GO:0005506">
    <property type="term" value="F:iron ion binding"/>
    <property type="evidence" value="ECO:0007669"/>
    <property type="project" value="InterPro"/>
</dbReference>
<keyword evidence="12 15" id="KW-0472">Membrane</keyword>
<feature type="binding site" description="axial binding residue" evidence="13">
    <location>
        <position position="492"/>
    </location>
    <ligand>
        <name>heme</name>
        <dbReference type="ChEBI" id="CHEBI:30413"/>
    </ligand>
    <ligandPart>
        <name>Fe</name>
        <dbReference type="ChEBI" id="CHEBI:18248"/>
    </ligandPart>
</feature>
<keyword evidence="8" id="KW-0492">Microsome</keyword>
<evidence type="ECO:0000256" key="7">
    <source>
        <dbReference type="ARBA" id="ARBA00022824"/>
    </source>
</evidence>
<keyword evidence="15" id="KW-1133">Transmembrane helix</keyword>
<evidence type="ECO:0000256" key="13">
    <source>
        <dbReference type="PIRSR" id="PIRSR602401-1"/>
    </source>
</evidence>
<evidence type="ECO:0000256" key="2">
    <source>
        <dbReference type="ARBA" id="ARBA00004174"/>
    </source>
</evidence>
<evidence type="ECO:0000256" key="1">
    <source>
        <dbReference type="ARBA" id="ARBA00001971"/>
    </source>
</evidence>
<evidence type="ECO:0000256" key="12">
    <source>
        <dbReference type="ARBA" id="ARBA00023136"/>
    </source>
</evidence>
<dbReference type="AlphaFoldDB" id="A0A8K0DBX9"/>
<evidence type="ECO:0000256" key="8">
    <source>
        <dbReference type="ARBA" id="ARBA00022848"/>
    </source>
</evidence>
<name>A0A8K0DBX9_IGNLU</name>
<evidence type="ECO:0000256" key="15">
    <source>
        <dbReference type="SAM" id="Phobius"/>
    </source>
</evidence>
<feature type="transmembrane region" description="Helical" evidence="15">
    <location>
        <begin position="13"/>
        <end position="35"/>
    </location>
</feature>
<organism evidence="16 17">
    <name type="scientific">Ignelater luminosus</name>
    <name type="common">Cucubano</name>
    <name type="synonym">Pyrophorus luminosus</name>
    <dbReference type="NCBI Taxonomy" id="2038154"/>
    <lineage>
        <taxon>Eukaryota</taxon>
        <taxon>Metazoa</taxon>
        <taxon>Ecdysozoa</taxon>
        <taxon>Arthropoda</taxon>
        <taxon>Hexapoda</taxon>
        <taxon>Insecta</taxon>
        <taxon>Pterygota</taxon>
        <taxon>Neoptera</taxon>
        <taxon>Endopterygota</taxon>
        <taxon>Coleoptera</taxon>
        <taxon>Polyphaga</taxon>
        <taxon>Elateriformia</taxon>
        <taxon>Elateroidea</taxon>
        <taxon>Elateridae</taxon>
        <taxon>Agrypninae</taxon>
        <taxon>Pyrophorini</taxon>
        <taxon>Ignelater</taxon>
    </lineage>
</organism>
<comment type="subcellular location">
    <subcellularLocation>
        <location evidence="3">Endoplasmic reticulum membrane</location>
        <topology evidence="3">Peripheral membrane protein</topology>
    </subcellularLocation>
    <subcellularLocation>
        <location evidence="2">Microsome membrane</location>
        <topology evidence="2">Peripheral membrane protein</topology>
    </subcellularLocation>
</comment>
<dbReference type="CDD" id="cd11056">
    <property type="entry name" value="CYP6-like"/>
    <property type="match status" value="1"/>
</dbReference>
<dbReference type="PRINTS" id="PR00385">
    <property type="entry name" value="P450"/>
</dbReference>
<dbReference type="FunFam" id="1.10.630.10:FF:000042">
    <property type="entry name" value="Cytochrome P450"/>
    <property type="match status" value="1"/>
</dbReference>
<reference evidence="16" key="1">
    <citation type="submission" date="2019-08" db="EMBL/GenBank/DDBJ databases">
        <title>The genome of the North American firefly Photinus pyralis.</title>
        <authorList>
            <consortium name="Photinus pyralis genome working group"/>
            <person name="Fallon T.R."/>
            <person name="Sander Lower S.E."/>
            <person name="Weng J.-K."/>
        </authorList>
    </citation>
    <scope>NUCLEOTIDE SEQUENCE</scope>
    <source>
        <strain evidence="16">TRF0915ILg1</strain>
        <tissue evidence="16">Whole body</tissue>
    </source>
</reference>
<keyword evidence="5 13" id="KW-0349">Heme</keyword>
<dbReference type="GO" id="GO:0020037">
    <property type="term" value="F:heme binding"/>
    <property type="evidence" value="ECO:0007669"/>
    <property type="project" value="InterPro"/>
</dbReference>